<sequence>MITRFRLIVHEAEGQKYEDLFVKIMAYHDPSFRPVKAHGNIGDRGNDGWAASSGKYYQCYAPSDVPSNTDAAIKKLKEDFVKLKSYWDDLSTVKEFYFVVNDKFKGVSPHIYRSINELKVEHNLDVAEVFLAQQLEQTLFSLSDAQIEHIVGDSAKASSDRQALTAFYDYLVRETTEKLHLTDWIRISENLIATGIDAHIIDDYSNFCGLINKTSMPGLHSKLEQSLIELSNRAESLALHFTSSKHAYLSDDYKWWRQDKRWRRTIKPGQANLAQLYEADEKWENNLFILHANLVVALNQFAESVREVIAPGYFMRQKFVVSDSMGVYNNMIGCEFHPSDFVEIES</sequence>
<dbReference type="AlphaFoldDB" id="A0AB38BVT6"/>
<reference evidence="1 2" key="1">
    <citation type="submission" date="2016-10" db="EMBL/GenBank/DDBJ databases">
        <authorList>
            <person name="Varghese N."/>
            <person name="Submissions S."/>
        </authorList>
    </citation>
    <scope>NUCLEOTIDE SEQUENCE [LARGE SCALE GENOMIC DNA]</scope>
    <source>
        <strain evidence="1 2">BS0292</strain>
    </source>
</reference>
<name>A0AB38BVT6_PSESX</name>
<dbReference type="RefSeq" id="WP_074908486.1">
    <property type="nucleotide sequence ID" value="NZ_FOVV01000009.1"/>
</dbReference>
<comment type="caution">
    <text evidence="1">The sequence shown here is derived from an EMBL/GenBank/DDBJ whole genome shotgun (WGS) entry which is preliminary data.</text>
</comment>
<protein>
    <submittedName>
        <fullName evidence="1">Uncharacterized protein</fullName>
    </submittedName>
</protein>
<dbReference type="Proteomes" id="UP000183083">
    <property type="component" value="Unassembled WGS sequence"/>
</dbReference>
<proteinExistence type="predicted"/>
<dbReference type="EMBL" id="FOVV01000009">
    <property type="protein sequence ID" value="SFO21800.1"/>
    <property type="molecule type" value="Genomic_DNA"/>
</dbReference>
<evidence type="ECO:0000313" key="2">
    <source>
        <dbReference type="Proteomes" id="UP000183083"/>
    </source>
</evidence>
<accession>A0AB38BVT6</accession>
<gene>
    <name evidence="1" type="ORF">SAMN05444065_109283</name>
</gene>
<evidence type="ECO:0000313" key="1">
    <source>
        <dbReference type="EMBL" id="SFO21800.1"/>
    </source>
</evidence>
<organism evidence="1 2">
    <name type="scientific">Pseudomonas syringae</name>
    <dbReference type="NCBI Taxonomy" id="317"/>
    <lineage>
        <taxon>Bacteria</taxon>
        <taxon>Pseudomonadati</taxon>
        <taxon>Pseudomonadota</taxon>
        <taxon>Gammaproteobacteria</taxon>
        <taxon>Pseudomonadales</taxon>
        <taxon>Pseudomonadaceae</taxon>
        <taxon>Pseudomonas</taxon>
    </lineage>
</organism>